<dbReference type="Proteomes" id="UP000485562">
    <property type="component" value="Unassembled WGS sequence"/>
</dbReference>
<gene>
    <name evidence="1" type="ORF">BWX89_00464</name>
</gene>
<reference evidence="1" key="1">
    <citation type="submission" date="2017-02" db="EMBL/GenBank/DDBJ databases">
        <title>Delving into the versatile metabolic prowess of the omnipresent phylum Bacteroidetes.</title>
        <authorList>
            <person name="Nobu M.K."/>
            <person name="Mei R."/>
            <person name="Narihiro T."/>
            <person name="Kuroda K."/>
            <person name="Liu W.-T."/>
        </authorList>
    </citation>
    <scope>NUCLEOTIDE SEQUENCE</scope>
    <source>
        <strain evidence="1">ADurb.Bin131</strain>
    </source>
</reference>
<dbReference type="EMBL" id="MWDQ01000035">
    <property type="protein sequence ID" value="OQB74623.1"/>
    <property type="molecule type" value="Genomic_DNA"/>
</dbReference>
<name>A0A1V6CCI0_UNCT6</name>
<protein>
    <submittedName>
        <fullName evidence="1">Uncharacterized protein</fullName>
    </submittedName>
</protein>
<proteinExistence type="predicted"/>
<sequence length="97" mass="11537">MGGNKKSITVAYAFLSVLNTKYLIIDNHVEDFDFDLFMELKRELKRIGIPVMDYKLEELEPRPRIHWSGKEVRIFKVIGRGERLTRDRMEEILKPLE</sequence>
<accession>A0A1V6CCI0</accession>
<organism evidence="1">
    <name type="scientific">candidate division TA06 bacterium ADurb.Bin131</name>
    <dbReference type="NCBI Taxonomy" id="1852827"/>
    <lineage>
        <taxon>Bacteria</taxon>
        <taxon>Bacteria division TA06</taxon>
    </lineage>
</organism>
<dbReference type="AlphaFoldDB" id="A0A1V6CCI0"/>
<comment type="caution">
    <text evidence="1">The sequence shown here is derived from an EMBL/GenBank/DDBJ whole genome shotgun (WGS) entry which is preliminary data.</text>
</comment>
<evidence type="ECO:0000313" key="1">
    <source>
        <dbReference type="EMBL" id="OQB74623.1"/>
    </source>
</evidence>